<sequence>MSRIGKQKITIPQGVTVETKDGDIIVTGPKGTLTRALHACVTLTTTDGVIEVQVQNSADKLQKSLWGTFASHVKNMITGVTEGFKKELEINGVGYKVSMQGTDVKIEAGYSHPVIFKIPSEVTASTEKNRIMLESTDKERIGQIAAEIRLVRKPEPYKGKGIKYVDEVIRRKAGKTSSKGA</sequence>
<evidence type="ECO:0000313" key="9">
    <source>
        <dbReference type="Proteomes" id="UP000228528"/>
    </source>
</evidence>
<dbReference type="EMBL" id="PFBW01000018">
    <property type="protein sequence ID" value="PIR77820.1"/>
    <property type="molecule type" value="Genomic_DNA"/>
</dbReference>
<evidence type="ECO:0000256" key="4">
    <source>
        <dbReference type="HAMAP-Rule" id="MF_01365"/>
    </source>
</evidence>
<evidence type="ECO:0000256" key="5">
    <source>
        <dbReference type="RuleBase" id="RU003869"/>
    </source>
</evidence>
<evidence type="ECO:0000313" key="8">
    <source>
        <dbReference type="EMBL" id="PIR77820.1"/>
    </source>
</evidence>
<feature type="domain" description="Large ribosomal subunit protein uL6 alpha-beta" evidence="7">
    <location>
        <begin position="92"/>
        <end position="164"/>
    </location>
</feature>
<dbReference type="GO" id="GO:0022625">
    <property type="term" value="C:cytosolic large ribosomal subunit"/>
    <property type="evidence" value="ECO:0007669"/>
    <property type="project" value="UniProtKB-UniRule"/>
</dbReference>
<dbReference type="FunFam" id="3.90.930.12:FF:000001">
    <property type="entry name" value="50S ribosomal protein L6"/>
    <property type="match status" value="1"/>
</dbReference>
<protein>
    <recommendedName>
        <fullName evidence="4">Large ribosomal subunit protein uL6</fullName>
    </recommendedName>
</protein>
<dbReference type="PRINTS" id="PR00059">
    <property type="entry name" value="RIBOSOMALL6"/>
</dbReference>
<comment type="function">
    <text evidence="4 6">This protein binds to the 23S rRNA, and is important in its secondary structure. It is located near the subunit interface in the base of the L7/L12 stalk, and near the tRNA binding site of the peptidyltransferase center.</text>
</comment>
<dbReference type="Proteomes" id="UP000228528">
    <property type="component" value="Unassembled WGS sequence"/>
</dbReference>
<dbReference type="InterPro" id="IPR020040">
    <property type="entry name" value="Ribosomal_uL6_a/b-dom"/>
</dbReference>
<name>A0A2M6P342_9BACT</name>
<dbReference type="GO" id="GO:0003735">
    <property type="term" value="F:structural constituent of ribosome"/>
    <property type="evidence" value="ECO:0007669"/>
    <property type="project" value="UniProtKB-UniRule"/>
</dbReference>
<evidence type="ECO:0000256" key="6">
    <source>
        <dbReference type="RuleBase" id="RU003870"/>
    </source>
</evidence>
<comment type="similarity">
    <text evidence="1 4 5">Belongs to the universal ribosomal protein uL6 family.</text>
</comment>
<dbReference type="InterPro" id="IPR036789">
    <property type="entry name" value="Ribosomal_uL6-like_a/b-dom_sf"/>
</dbReference>
<accession>A0A2M6P342</accession>
<dbReference type="Gene3D" id="3.90.930.12">
    <property type="entry name" value="Ribosomal protein L6, alpha-beta domain"/>
    <property type="match status" value="2"/>
</dbReference>
<dbReference type="AlphaFoldDB" id="A0A2M6P342"/>
<reference evidence="9" key="1">
    <citation type="submission" date="2017-09" db="EMBL/GenBank/DDBJ databases">
        <title>Depth-based differentiation of microbial function through sediment-hosted aquifers and enrichment of novel symbionts in the deep terrestrial subsurface.</title>
        <authorList>
            <person name="Probst A.J."/>
            <person name="Ladd B."/>
            <person name="Jarett J.K."/>
            <person name="Geller-Mcgrath D.E."/>
            <person name="Sieber C.M.K."/>
            <person name="Emerson J.B."/>
            <person name="Anantharaman K."/>
            <person name="Thomas B.C."/>
            <person name="Malmstrom R."/>
            <person name="Stieglmeier M."/>
            <person name="Klingl A."/>
            <person name="Woyke T."/>
            <person name="Ryan C.M."/>
            <person name="Banfield J.F."/>
        </authorList>
    </citation>
    <scope>NUCLEOTIDE SEQUENCE [LARGE SCALE GENOMIC DNA]</scope>
</reference>
<dbReference type="SUPFAM" id="SSF56053">
    <property type="entry name" value="Ribosomal protein L6"/>
    <property type="match status" value="2"/>
</dbReference>
<keyword evidence="2 4" id="KW-0689">Ribosomal protein</keyword>
<evidence type="ECO:0000256" key="1">
    <source>
        <dbReference type="ARBA" id="ARBA00009356"/>
    </source>
</evidence>
<dbReference type="InterPro" id="IPR002358">
    <property type="entry name" value="Ribosomal_uL6_CS"/>
</dbReference>
<dbReference type="PANTHER" id="PTHR11655">
    <property type="entry name" value="60S/50S RIBOSOMAL PROTEIN L6/L9"/>
    <property type="match status" value="1"/>
</dbReference>
<organism evidence="8 9">
    <name type="scientific">Candidatus Magasanikbacteria bacterium CG10_big_fil_rev_8_21_14_0_10_38_6</name>
    <dbReference type="NCBI Taxonomy" id="1974647"/>
    <lineage>
        <taxon>Bacteria</taxon>
        <taxon>Candidatus Magasanikiibacteriota</taxon>
    </lineage>
</organism>
<dbReference type="HAMAP" id="MF_01365_B">
    <property type="entry name" value="Ribosomal_uL6_B"/>
    <property type="match status" value="1"/>
</dbReference>
<dbReference type="NCBIfam" id="TIGR03654">
    <property type="entry name" value="L6_bact"/>
    <property type="match status" value="1"/>
</dbReference>
<keyword evidence="4 6" id="KW-0694">RNA-binding</keyword>
<feature type="domain" description="Large ribosomal subunit protein uL6 alpha-beta" evidence="7">
    <location>
        <begin position="11"/>
        <end position="83"/>
    </location>
</feature>
<dbReference type="InterPro" id="IPR000702">
    <property type="entry name" value="Ribosomal_uL6-like"/>
</dbReference>
<keyword evidence="4 6" id="KW-0699">rRNA-binding</keyword>
<proteinExistence type="inferred from homology"/>
<gene>
    <name evidence="4" type="primary">rplF</name>
    <name evidence="8" type="ORF">COU30_00375</name>
</gene>
<dbReference type="Pfam" id="PF00347">
    <property type="entry name" value="Ribosomal_L6"/>
    <property type="match status" value="2"/>
</dbReference>
<evidence type="ECO:0000256" key="3">
    <source>
        <dbReference type="ARBA" id="ARBA00023274"/>
    </source>
</evidence>
<evidence type="ECO:0000256" key="2">
    <source>
        <dbReference type="ARBA" id="ARBA00022980"/>
    </source>
</evidence>
<evidence type="ECO:0000259" key="7">
    <source>
        <dbReference type="Pfam" id="PF00347"/>
    </source>
</evidence>
<comment type="subunit">
    <text evidence="4">Part of the 50S ribosomal subunit.</text>
</comment>
<dbReference type="GO" id="GO:0019843">
    <property type="term" value="F:rRNA binding"/>
    <property type="evidence" value="ECO:0007669"/>
    <property type="project" value="UniProtKB-UniRule"/>
</dbReference>
<keyword evidence="3 4" id="KW-0687">Ribonucleoprotein</keyword>
<dbReference type="PANTHER" id="PTHR11655:SF14">
    <property type="entry name" value="LARGE RIBOSOMAL SUBUNIT PROTEIN UL6M"/>
    <property type="match status" value="1"/>
</dbReference>
<comment type="caution">
    <text evidence="8">The sequence shown here is derived from an EMBL/GenBank/DDBJ whole genome shotgun (WGS) entry which is preliminary data.</text>
</comment>
<dbReference type="InterPro" id="IPR019906">
    <property type="entry name" value="Ribosomal_uL6_bac-type"/>
</dbReference>
<dbReference type="PROSITE" id="PS00525">
    <property type="entry name" value="RIBOSOMAL_L6_1"/>
    <property type="match status" value="1"/>
</dbReference>
<dbReference type="PIRSF" id="PIRSF002162">
    <property type="entry name" value="Ribosomal_L6"/>
    <property type="match status" value="1"/>
</dbReference>
<dbReference type="GO" id="GO:0002181">
    <property type="term" value="P:cytoplasmic translation"/>
    <property type="evidence" value="ECO:0007669"/>
    <property type="project" value="TreeGrafter"/>
</dbReference>